<gene>
    <name evidence="2" type="ORF">FSP39_001563</name>
</gene>
<evidence type="ECO:0000313" key="3">
    <source>
        <dbReference type="Proteomes" id="UP001186944"/>
    </source>
</evidence>
<dbReference type="AlphaFoldDB" id="A0AA88Y504"/>
<feature type="signal peptide" evidence="1">
    <location>
        <begin position="1"/>
        <end position="23"/>
    </location>
</feature>
<keyword evidence="1" id="KW-0732">Signal</keyword>
<name>A0AA88Y504_PINIB</name>
<keyword evidence="3" id="KW-1185">Reference proteome</keyword>
<comment type="caution">
    <text evidence="2">The sequence shown here is derived from an EMBL/GenBank/DDBJ whole genome shotgun (WGS) entry which is preliminary data.</text>
</comment>
<feature type="chain" id="PRO_5041716814" description="Secreted protein" evidence="1">
    <location>
        <begin position="24"/>
        <end position="122"/>
    </location>
</feature>
<proteinExistence type="predicted"/>
<organism evidence="2 3">
    <name type="scientific">Pinctada imbricata</name>
    <name type="common">Atlantic pearl-oyster</name>
    <name type="synonym">Pinctada martensii</name>
    <dbReference type="NCBI Taxonomy" id="66713"/>
    <lineage>
        <taxon>Eukaryota</taxon>
        <taxon>Metazoa</taxon>
        <taxon>Spiralia</taxon>
        <taxon>Lophotrochozoa</taxon>
        <taxon>Mollusca</taxon>
        <taxon>Bivalvia</taxon>
        <taxon>Autobranchia</taxon>
        <taxon>Pteriomorphia</taxon>
        <taxon>Pterioida</taxon>
        <taxon>Pterioidea</taxon>
        <taxon>Pteriidae</taxon>
        <taxon>Pinctada</taxon>
    </lineage>
</organism>
<dbReference type="EMBL" id="VSWD01000008">
    <property type="protein sequence ID" value="KAK3094421.1"/>
    <property type="molecule type" value="Genomic_DNA"/>
</dbReference>
<sequence length="122" mass="13898">METTRMLAVLTLIVVILMEVVTALPFNNQLTDKVPQQYVMSNFDGTAIEPLNRRRRSNRCTVRNRICAALILAKVQNLPWYCRPNATRRPNASGSGVNVIRSYLRDPRDSGRVVCNTELHTR</sequence>
<dbReference type="Proteomes" id="UP001186944">
    <property type="component" value="Unassembled WGS sequence"/>
</dbReference>
<accession>A0AA88Y504</accession>
<reference evidence="2" key="1">
    <citation type="submission" date="2019-08" db="EMBL/GenBank/DDBJ databases">
        <title>The improved chromosome-level genome for the pearl oyster Pinctada fucata martensii using PacBio sequencing and Hi-C.</title>
        <authorList>
            <person name="Zheng Z."/>
        </authorList>
    </citation>
    <scope>NUCLEOTIDE SEQUENCE</scope>
    <source>
        <strain evidence="2">ZZ-2019</strain>
        <tissue evidence="2">Adductor muscle</tissue>
    </source>
</reference>
<evidence type="ECO:0000256" key="1">
    <source>
        <dbReference type="SAM" id="SignalP"/>
    </source>
</evidence>
<protein>
    <recommendedName>
        <fullName evidence="4">Secreted protein</fullName>
    </recommendedName>
</protein>
<evidence type="ECO:0000313" key="2">
    <source>
        <dbReference type="EMBL" id="KAK3094421.1"/>
    </source>
</evidence>
<evidence type="ECO:0008006" key="4">
    <source>
        <dbReference type="Google" id="ProtNLM"/>
    </source>
</evidence>